<accession>A0AAU9Y278</accession>
<feature type="non-terminal residue" evidence="1">
    <location>
        <position position="144"/>
    </location>
</feature>
<proteinExistence type="predicted"/>
<gene>
    <name evidence="1" type="ORF">PMEA_00004510</name>
</gene>
<organism evidence="1 2">
    <name type="scientific">Pocillopora meandrina</name>
    <dbReference type="NCBI Taxonomy" id="46732"/>
    <lineage>
        <taxon>Eukaryota</taxon>
        <taxon>Metazoa</taxon>
        <taxon>Cnidaria</taxon>
        <taxon>Anthozoa</taxon>
        <taxon>Hexacorallia</taxon>
        <taxon>Scleractinia</taxon>
        <taxon>Astrocoeniina</taxon>
        <taxon>Pocilloporidae</taxon>
        <taxon>Pocillopora</taxon>
    </lineage>
</organism>
<protein>
    <submittedName>
        <fullName evidence="1">Uncharacterized protein</fullName>
    </submittedName>
</protein>
<dbReference type="EMBL" id="CALNXJ010000129">
    <property type="protein sequence ID" value="CAH3166128.1"/>
    <property type="molecule type" value="Genomic_DNA"/>
</dbReference>
<evidence type="ECO:0000313" key="2">
    <source>
        <dbReference type="Proteomes" id="UP001159428"/>
    </source>
</evidence>
<reference evidence="1 2" key="1">
    <citation type="submission" date="2022-05" db="EMBL/GenBank/DDBJ databases">
        <authorList>
            <consortium name="Genoscope - CEA"/>
            <person name="William W."/>
        </authorList>
    </citation>
    <scope>NUCLEOTIDE SEQUENCE [LARGE SCALE GENOMIC DNA]</scope>
</reference>
<dbReference type="PANTHER" id="PTHR47018">
    <property type="entry name" value="CXC DOMAIN-CONTAINING PROTEIN-RELATED"/>
    <property type="match status" value="1"/>
</dbReference>
<dbReference type="AlphaFoldDB" id="A0AAU9Y278"/>
<evidence type="ECO:0000313" key="1">
    <source>
        <dbReference type="EMBL" id="CAH3166128.1"/>
    </source>
</evidence>
<dbReference type="PANTHER" id="PTHR47018:SF3">
    <property type="entry name" value="MYCBP-ASSOCIATED PROTEIN"/>
    <property type="match status" value="1"/>
</dbReference>
<dbReference type="Proteomes" id="UP001159428">
    <property type="component" value="Unassembled WGS sequence"/>
</dbReference>
<keyword evidence="2" id="KW-1185">Reference proteome</keyword>
<name>A0AAU9Y278_9CNID</name>
<sequence length="144" mass="16330">MGKKYASSGLDDLLVESGVCGAGAVSALMKGKAYNRGVRAHKLLMEAFFRLLWQAFLNWCQSSGQDVVSRQRDELSQKIKECIAAVVKKEGVSTSIRQLSEDFTKVTEAFERYKETRRTVSKMFAFWEEYLAMVNILVQFIKAE</sequence>
<comment type="caution">
    <text evidence="1">The sequence shown here is derived from an EMBL/GenBank/DDBJ whole genome shotgun (WGS) entry which is preliminary data.</text>
</comment>